<feature type="domain" description="Dyp-type peroxidase N-terminal" evidence="8">
    <location>
        <begin position="8"/>
        <end position="136"/>
    </location>
</feature>
<evidence type="ECO:0000256" key="1">
    <source>
        <dbReference type="ARBA" id="ARBA00001970"/>
    </source>
</evidence>
<dbReference type="EMBL" id="JANRHA010000006">
    <property type="protein sequence ID" value="MDG3015076.1"/>
    <property type="molecule type" value="Genomic_DNA"/>
</dbReference>
<dbReference type="Pfam" id="PF20628">
    <property type="entry name" value="Dyp_perox_C"/>
    <property type="match status" value="1"/>
</dbReference>
<gene>
    <name evidence="10" type="ORF">NVS88_10980</name>
</gene>
<keyword evidence="2 10" id="KW-0575">Peroxidase</keyword>
<evidence type="ECO:0000259" key="8">
    <source>
        <dbReference type="Pfam" id="PF04261"/>
    </source>
</evidence>
<feature type="region of interest" description="Disordered" evidence="7">
    <location>
        <begin position="308"/>
        <end position="355"/>
    </location>
</feature>
<feature type="domain" description="Dyp-type peroxidase C-terminal" evidence="9">
    <location>
        <begin position="139"/>
        <end position="303"/>
    </location>
</feature>
<dbReference type="PANTHER" id="PTHR30521:SF0">
    <property type="entry name" value="DYP-TYPE PEROXIDASE FAMILY PROTEIN"/>
    <property type="match status" value="1"/>
</dbReference>
<keyword evidence="4" id="KW-0560">Oxidoreductase</keyword>
<dbReference type="GO" id="GO:0020037">
    <property type="term" value="F:heme binding"/>
    <property type="evidence" value="ECO:0007669"/>
    <property type="project" value="InterPro"/>
</dbReference>
<dbReference type="InterPro" id="IPR048327">
    <property type="entry name" value="Dyp_perox_N"/>
</dbReference>
<dbReference type="RefSeq" id="WP_277833807.1">
    <property type="nucleotide sequence ID" value="NZ_JAAIVF010000005.1"/>
</dbReference>
<dbReference type="Proteomes" id="UP001152755">
    <property type="component" value="Unassembled WGS sequence"/>
</dbReference>
<organism evidence="10 11">
    <name type="scientific">Speluncibacter jeojiensis</name>
    <dbReference type="NCBI Taxonomy" id="2710754"/>
    <lineage>
        <taxon>Bacteria</taxon>
        <taxon>Bacillati</taxon>
        <taxon>Actinomycetota</taxon>
        <taxon>Actinomycetes</taxon>
        <taxon>Mycobacteriales</taxon>
        <taxon>Speluncibacteraceae</taxon>
        <taxon>Speluncibacter</taxon>
    </lineage>
</organism>
<dbReference type="NCBIfam" id="TIGR01413">
    <property type="entry name" value="Dyp_perox_fam"/>
    <property type="match status" value="1"/>
</dbReference>
<dbReference type="GO" id="GO:0005829">
    <property type="term" value="C:cytosol"/>
    <property type="evidence" value="ECO:0007669"/>
    <property type="project" value="TreeGrafter"/>
</dbReference>
<sequence length="355" mass="37793">MPELAQSQPVTTPMTPAALFLVATVDPGGEATVHDLLDDVIGLQRAVGMRVPGTGLELITGIGSAAWGRLFDGARPAELHEFIELQGPRHRAPSTPGDLLFHIRAMDMDACFELGRQIVKRLAGFATVIDETHGFRYFENRDLIGFVDGTENPVGQAAVAAVTVGDNDPDFAGGSYVHVQKYLHDMAAWESISVEEQERAIGRSKLDDIEMPDDVKPTNAHSALTSIDDEDGNGLDILRANMPFGSVGDGEMGTYFIGYCATPSITERMLENMFLGDPPGNTDRLLDFTTAVTGSLFFVPSADFLDDLPPLPGPTSEPDSPATAPPPTAGSLGIGSLRPGSDSSHPDSPHPDASR</sequence>
<dbReference type="InterPro" id="IPR048328">
    <property type="entry name" value="Dyp_perox_C"/>
</dbReference>
<evidence type="ECO:0000256" key="2">
    <source>
        <dbReference type="ARBA" id="ARBA00022559"/>
    </source>
</evidence>
<dbReference type="GO" id="GO:0004601">
    <property type="term" value="F:peroxidase activity"/>
    <property type="evidence" value="ECO:0007669"/>
    <property type="project" value="UniProtKB-KW"/>
</dbReference>
<dbReference type="InterPro" id="IPR011008">
    <property type="entry name" value="Dimeric_a/b-barrel"/>
</dbReference>
<accession>A0A9X4M5Y6</accession>
<evidence type="ECO:0000313" key="11">
    <source>
        <dbReference type="Proteomes" id="UP001152755"/>
    </source>
</evidence>
<comment type="cofactor">
    <cofactor evidence="1">
        <name>heme b</name>
        <dbReference type="ChEBI" id="CHEBI:60344"/>
    </cofactor>
</comment>
<dbReference type="InterPro" id="IPR006314">
    <property type="entry name" value="Dyp_peroxidase"/>
</dbReference>
<dbReference type="PROSITE" id="PS51404">
    <property type="entry name" value="DYP_PEROXIDASE"/>
    <property type="match status" value="1"/>
</dbReference>
<evidence type="ECO:0000256" key="7">
    <source>
        <dbReference type="SAM" id="MobiDB-lite"/>
    </source>
</evidence>
<evidence type="ECO:0000256" key="6">
    <source>
        <dbReference type="ARBA" id="ARBA00025737"/>
    </source>
</evidence>
<comment type="caution">
    <text evidence="10">The sequence shown here is derived from an EMBL/GenBank/DDBJ whole genome shotgun (WGS) entry which is preliminary data.</text>
</comment>
<dbReference type="GO" id="GO:0046872">
    <property type="term" value="F:metal ion binding"/>
    <property type="evidence" value="ECO:0007669"/>
    <property type="project" value="UniProtKB-KW"/>
</dbReference>
<keyword evidence="5" id="KW-0408">Iron</keyword>
<keyword evidence="3" id="KW-0479">Metal-binding</keyword>
<comment type="similarity">
    <text evidence="6">Belongs to the DyP-type peroxidase family.</text>
</comment>
<dbReference type="PANTHER" id="PTHR30521">
    <property type="entry name" value="DEFERROCHELATASE/PEROXIDASE"/>
    <property type="match status" value="1"/>
</dbReference>
<evidence type="ECO:0000256" key="4">
    <source>
        <dbReference type="ARBA" id="ARBA00023002"/>
    </source>
</evidence>
<dbReference type="Pfam" id="PF04261">
    <property type="entry name" value="Dyp_perox_N"/>
    <property type="match status" value="1"/>
</dbReference>
<evidence type="ECO:0000313" key="10">
    <source>
        <dbReference type="EMBL" id="MDG3015076.1"/>
    </source>
</evidence>
<dbReference type="AlphaFoldDB" id="A0A9X4M5Y6"/>
<evidence type="ECO:0000256" key="3">
    <source>
        <dbReference type="ARBA" id="ARBA00022723"/>
    </source>
</evidence>
<reference evidence="10" key="1">
    <citation type="submission" date="2022-08" db="EMBL/GenBank/DDBJ databases">
        <title>Genome analysis of Corynebacteriales strain.</title>
        <authorList>
            <person name="Lee S.D."/>
        </authorList>
    </citation>
    <scope>NUCLEOTIDE SEQUENCE</scope>
    <source>
        <strain evidence="10">D3-21</strain>
    </source>
</reference>
<keyword evidence="11" id="KW-1185">Reference proteome</keyword>
<name>A0A9X4M5Y6_9ACTN</name>
<evidence type="ECO:0000259" key="9">
    <source>
        <dbReference type="Pfam" id="PF20628"/>
    </source>
</evidence>
<proteinExistence type="inferred from homology"/>
<dbReference type="SUPFAM" id="SSF54909">
    <property type="entry name" value="Dimeric alpha+beta barrel"/>
    <property type="match status" value="1"/>
</dbReference>
<evidence type="ECO:0000256" key="5">
    <source>
        <dbReference type="ARBA" id="ARBA00023004"/>
    </source>
</evidence>
<protein>
    <submittedName>
        <fullName evidence="10">Dyp-type peroxidase</fullName>
    </submittedName>
</protein>
<feature type="compositionally biased region" description="Basic and acidic residues" evidence="7">
    <location>
        <begin position="344"/>
        <end position="355"/>
    </location>
</feature>